<keyword evidence="3" id="KW-1185">Reference proteome</keyword>
<evidence type="ECO:0000259" key="1">
    <source>
        <dbReference type="Pfam" id="PF02627"/>
    </source>
</evidence>
<sequence length="212" mass="22383">MTNTALTPRQQALIPIAAFAAAGDIPQLNTALAQGLDNGVSISDAKEVLVQVYAYAGFPRSLNALGALMKLVSERKEQGIEDDPGQESPSKTIPQGKELLAAGTRNQTSLAGAPVQGPLFDFAPAIDTYLKAHLFGDIFERDNLDWKDRELATVSMLSALTGAESQVGSHVNISMNAGVTADQLRQLVEVLNKKVDTAAAKRAGDALEQALA</sequence>
<dbReference type="InterPro" id="IPR029032">
    <property type="entry name" value="AhpD-like"/>
</dbReference>
<dbReference type="OrthoDB" id="9801400at2"/>
<dbReference type="InterPro" id="IPR052512">
    <property type="entry name" value="4CMD/NDH-1_regulator"/>
</dbReference>
<gene>
    <name evidence="2" type="ORF">CLV83_3617</name>
</gene>
<dbReference type="SUPFAM" id="SSF69118">
    <property type="entry name" value="AhpD-like"/>
    <property type="match status" value="1"/>
</dbReference>
<dbReference type="GO" id="GO:0051920">
    <property type="term" value="F:peroxiredoxin activity"/>
    <property type="evidence" value="ECO:0007669"/>
    <property type="project" value="InterPro"/>
</dbReference>
<dbReference type="PANTHER" id="PTHR33570">
    <property type="entry name" value="4-CARBOXYMUCONOLACTONE DECARBOXYLASE FAMILY PROTEIN"/>
    <property type="match status" value="1"/>
</dbReference>
<dbReference type="InterPro" id="IPR003779">
    <property type="entry name" value="CMD-like"/>
</dbReference>
<proteinExistence type="predicted"/>
<name>A0A4R1GBU8_9GAMM</name>
<evidence type="ECO:0000313" key="3">
    <source>
        <dbReference type="Proteomes" id="UP000294546"/>
    </source>
</evidence>
<accession>A0A4R1GBU8</accession>
<dbReference type="Pfam" id="PF02627">
    <property type="entry name" value="CMD"/>
    <property type="match status" value="2"/>
</dbReference>
<dbReference type="AlphaFoldDB" id="A0A4R1GBU8"/>
<dbReference type="Gene3D" id="1.20.1290.10">
    <property type="entry name" value="AhpD-like"/>
    <property type="match status" value="1"/>
</dbReference>
<dbReference type="RefSeq" id="WP_132295717.1">
    <property type="nucleotide sequence ID" value="NZ_SMFU01000011.1"/>
</dbReference>
<feature type="domain" description="Carboxymuconolactone decarboxylase-like" evidence="1">
    <location>
        <begin position="3"/>
        <end position="68"/>
    </location>
</feature>
<organism evidence="2 3">
    <name type="scientific">Marinobacterium mangrovicola</name>
    <dbReference type="NCBI Taxonomy" id="1476959"/>
    <lineage>
        <taxon>Bacteria</taxon>
        <taxon>Pseudomonadati</taxon>
        <taxon>Pseudomonadota</taxon>
        <taxon>Gammaproteobacteria</taxon>
        <taxon>Oceanospirillales</taxon>
        <taxon>Oceanospirillaceae</taxon>
        <taxon>Marinobacterium</taxon>
    </lineage>
</organism>
<dbReference type="PANTHER" id="PTHR33570:SF2">
    <property type="entry name" value="CARBOXYMUCONOLACTONE DECARBOXYLASE-LIKE DOMAIN-CONTAINING PROTEIN"/>
    <property type="match status" value="1"/>
</dbReference>
<dbReference type="EMBL" id="SMFU01000011">
    <property type="protein sequence ID" value="TCK04201.1"/>
    <property type="molecule type" value="Genomic_DNA"/>
</dbReference>
<dbReference type="Proteomes" id="UP000294546">
    <property type="component" value="Unassembled WGS sequence"/>
</dbReference>
<protein>
    <submittedName>
        <fullName evidence="2">Carboxymuconolactone decarboxylase family protein</fullName>
    </submittedName>
</protein>
<reference evidence="2 3" key="1">
    <citation type="submission" date="2019-03" db="EMBL/GenBank/DDBJ databases">
        <title>Genomic Encyclopedia of Archaeal and Bacterial Type Strains, Phase II (KMG-II): from individual species to whole genera.</title>
        <authorList>
            <person name="Goeker M."/>
        </authorList>
    </citation>
    <scope>NUCLEOTIDE SEQUENCE [LARGE SCALE GENOMIC DNA]</scope>
    <source>
        <strain evidence="2 3">DSM 27697</strain>
    </source>
</reference>
<feature type="domain" description="Carboxymuconolactone decarboxylase-like" evidence="1">
    <location>
        <begin position="124"/>
        <end position="203"/>
    </location>
</feature>
<comment type="caution">
    <text evidence="2">The sequence shown here is derived from an EMBL/GenBank/DDBJ whole genome shotgun (WGS) entry which is preliminary data.</text>
</comment>
<evidence type="ECO:0000313" key="2">
    <source>
        <dbReference type="EMBL" id="TCK04201.1"/>
    </source>
</evidence>